<feature type="transmembrane region" description="Helical" evidence="12">
    <location>
        <begin position="1742"/>
        <end position="1764"/>
    </location>
</feature>
<feature type="domain" description="Protein kinase" evidence="13">
    <location>
        <begin position="25"/>
        <end position="378"/>
    </location>
</feature>
<name>A0A813PIN3_9BILA</name>
<dbReference type="GO" id="GO:0004674">
    <property type="term" value="F:protein serine/threonine kinase activity"/>
    <property type="evidence" value="ECO:0007669"/>
    <property type="project" value="UniProtKB-KW"/>
</dbReference>
<dbReference type="GO" id="GO:0034271">
    <property type="term" value="C:phosphatidylinositol 3-kinase complex, class III, type I"/>
    <property type="evidence" value="ECO:0007669"/>
    <property type="project" value="TreeGrafter"/>
</dbReference>
<dbReference type="GO" id="GO:0005770">
    <property type="term" value="C:late endosome"/>
    <property type="evidence" value="ECO:0007669"/>
    <property type="project" value="TreeGrafter"/>
</dbReference>
<dbReference type="SMART" id="SM00220">
    <property type="entry name" value="S_TKc"/>
    <property type="match status" value="1"/>
</dbReference>
<keyword evidence="12" id="KW-0472">Membrane</keyword>
<feature type="transmembrane region" description="Helical" evidence="12">
    <location>
        <begin position="1792"/>
        <end position="1811"/>
    </location>
</feature>
<dbReference type="Pfam" id="PF22956">
    <property type="entry name" value="VPS15-like_hel"/>
    <property type="match status" value="1"/>
</dbReference>
<keyword evidence="4" id="KW-0853">WD repeat</keyword>
<evidence type="ECO:0000256" key="10">
    <source>
        <dbReference type="RuleBase" id="RU003945"/>
    </source>
</evidence>
<protein>
    <recommendedName>
        <fullName evidence="2">non-specific serine/threonine protein kinase</fullName>
        <ecNumber evidence="2">2.7.11.1</ecNumber>
    </recommendedName>
</protein>
<reference evidence="14" key="1">
    <citation type="submission" date="2021-02" db="EMBL/GenBank/DDBJ databases">
        <authorList>
            <person name="Nowell W R."/>
        </authorList>
    </citation>
    <scope>NUCLEOTIDE SEQUENCE</scope>
    <source>
        <strain evidence="14">Ploen Becks lab</strain>
    </source>
</reference>
<dbReference type="PANTHER" id="PTHR17583">
    <property type="entry name" value="PHOSPHOINOSITIDE 3-KINASE REGULATORY SUBUNIT 4"/>
    <property type="match status" value="1"/>
</dbReference>
<evidence type="ECO:0000256" key="7">
    <source>
        <dbReference type="ARBA" id="ARBA00022741"/>
    </source>
</evidence>
<dbReference type="GO" id="GO:0016236">
    <property type="term" value="P:macroautophagy"/>
    <property type="evidence" value="ECO:0007669"/>
    <property type="project" value="InterPro"/>
</dbReference>
<dbReference type="InterPro" id="IPR016024">
    <property type="entry name" value="ARM-type_fold"/>
</dbReference>
<proteinExistence type="inferred from homology"/>
<dbReference type="SUPFAM" id="SSF56112">
    <property type="entry name" value="Protein kinase-like (PK-like)"/>
    <property type="match status" value="1"/>
</dbReference>
<dbReference type="CDD" id="cd20069">
    <property type="entry name" value="5TM_Oxa1-like"/>
    <property type="match status" value="1"/>
</dbReference>
<dbReference type="PROSITE" id="PS00108">
    <property type="entry name" value="PROTEIN_KINASE_ST"/>
    <property type="match status" value="1"/>
</dbReference>
<dbReference type="InterPro" id="IPR011989">
    <property type="entry name" value="ARM-like"/>
</dbReference>
<dbReference type="InterPro" id="IPR011009">
    <property type="entry name" value="Kinase-like_dom_sf"/>
</dbReference>
<evidence type="ECO:0000256" key="5">
    <source>
        <dbReference type="ARBA" id="ARBA00022679"/>
    </source>
</evidence>
<dbReference type="Gene3D" id="2.130.10.10">
    <property type="entry name" value="YVTN repeat-like/Quinoprotein amine dehydrogenase"/>
    <property type="match status" value="1"/>
</dbReference>
<evidence type="ECO:0000256" key="1">
    <source>
        <dbReference type="ARBA" id="ARBA00004419"/>
    </source>
</evidence>
<dbReference type="EMBL" id="CAJNOC010000398">
    <property type="protein sequence ID" value="CAF0755815.1"/>
    <property type="molecule type" value="Genomic_DNA"/>
</dbReference>
<evidence type="ECO:0000256" key="3">
    <source>
        <dbReference type="ARBA" id="ARBA00022527"/>
    </source>
</evidence>
<keyword evidence="15" id="KW-1185">Reference proteome</keyword>
<dbReference type="InterPro" id="IPR045162">
    <property type="entry name" value="Vps15-like"/>
</dbReference>
<evidence type="ECO:0000256" key="2">
    <source>
        <dbReference type="ARBA" id="ARBA00012513"/>
    </source>
</evidence>
<comment type="subcellular location">
    <subcellularLocation>
        <location evidence="1">Cytoplasmic vesicle</location>
        <location evidence="1">Autophagosome</location>
    </subcellularLocation>
    <subcellularLocation>
        <location evidence="10">Membrane</location>
        <topology evidence="10">Multi-pass membrane protein</topology>
    </subcellularLocation>
</comment>
<evidence type="ECO:0000256" key="8">
    <source>
        <dbReference type="ARBA" id="ARBA00022777"/>
    </source>
</evidence>
<evidence type="ECO:0000256" key="6">
    <source>
        <dbReference type="ARBA" id="ARBA00022737"/>
    </source>
</evidence>
<feature type="transmembrane region" description="Helical" evidence="12">
    <location>
        <begin position="1823"/>
        <end position="1840"/>
    </location>
</feature>
<keyword evidence="12" id="KW-1133">Transmembrane helix</keyword>
<dbReference type="Proteomes" id="UP000663879">
    <property type="component" value="Unassembled WGS sequence"/>
</dbReference>
<keyword evidence="6" id="KW-0677">Repeat</keyword>
<evidence type="ECO:0000313" key="15">
    <source>
        <dbReference type="Proteomes" id="UP000663879"/>
    </source>
</evidence>
<sequence>MGNQTVRPSDIQSVDTYLFEIKHFIQYKASLGSTTFMKTARVVLIDNNSDSYNIDIRYGLPSNSSGTSSLNQTLNDSNQSSQNTLKPNQQQNNLKQKFLQLKEQQQQVVVKIFPKYDLSVRLDLYAKQVREIKNTIMSRYGTTTNCIPFNELLISERAAYLFRQYVRYNLYDRLSTRPFLTHIEKKWIAFQLLCAVNEIHSLQIVHGDIKTENVMVNSFLWISLTDFASYKPVYLSKDHPVADFNYYFDISRRRTCYLAPERLDPNKDSTANKPNTDLDTGLTEIAPPDPNDFKTEMDIFSLGCVIAELFTERPLFSFAQLLSYRDNRYDPKLDLESEIGDKSLLEMILSMISLKASERKTANEYLQEQNDKSFPSYFVYLKNYISRFINVKLTGDECVIKLKNDLPVLLKNFKLNLNEVNDMDKNDNRNSESSEENQENSNDAFLILLHVLLSCVRKIKFAENKLIAVDLMQNFSKFLHDSIILDRVLPYYLYLLDDVSPIVKFHVVFALNDCLSSIYKIDVRNLNIFPELIFDILEKLSKDESFLVRCAVAKTISNFALTSLRFLDTSFITRRSFLNTSLNPDEQDSNFKYETYDKEYESYQTMVKDIVLSLLTDHGQNSQTTNAVREILISSDISKLCSFFQRQKTSEVLLAHMITVLNEKTDWSVRAAFFDSLCPVLSCIGWESVEIFKSLIEQGLRDSEEFVIYRTLISLAKMVEVGLLDKQQIYYFLSQHIAPLLCHPSLWLRHGSINFITTVCRQNSKNSILNTADILCTISPILSKFLTRKDLLTYDKADILFQYLKPCLKRAVYDCISQDGRADKLFNYLSQRREIRNYLPRYIDCNDQDVQKFFDKLCILGFVEEDEEKLLEMKDFIDKTKMSRLSSSVHNADLTTSNSSSGYNQTWLNLRDNFYSKDGCIYVLRDKFNKFNTEFLVSRSLAQDSKFFDFSGSNNQSFNSSLPPPETESTYNAEWKLMFGNEETKNIRHKNSFKNSAQSDIASPTTTVPARRRISSLNFSSPPNQPLQKRQHDCTLEVDKFLDRSKFMYEEQKLKKNKIEKFRDSINSSVNSNLISLAKTIGKWKPKGYLVLNSNEHTKEINKITRNYDSNFFVTCSTSEQCVKLWSTENLLESRTGLYKSIFTYDKQNSQDGNFRPICSAFYNKNSLAILSEDFKFYCIDFNEKRTQCRIYSNEKLFRSNSCKFNSINQHYDKINFYYLNKHYQKIPFKCSPKSCYCSGNYPIEMINIDDTNPSWPLSVSNPHDYFNGTKSSPTKGLFCYSSSTGAFSCIDMRCKIKAFDVKRDLKKGFITSMITDPWYTWIAMGTSNGNIELYDFRFMVPFQTFEHRSKTSVAKMCNHPISNSKIIASYQVNNELCVWNMDARSGSLGKSINSQNKLEPEFVFWGVQSVPPLCQNKFNSSYISGLMGCTAGDETGTNGIICASTDMKIRYLDLTDPNRDSYIISSAFNFQQNKNSSDSSTVKNEFASSVLSPSVTYETRQIEGNRVLLELDQNYSNDPNGNPPVPLASAALTFQSCFTNHQDAISDLTVCYNPLANKNQPLIITTARDAWFGLWGKAPEKQVETTSNVASDNFVIPPAPETTQAPQTTGDVDLSAGYIPEPPPIADDSVILNALGEPTLSSLGLASNWTPVGWIQSLLEVFHADIGLPWFQAVALFALVLRTVLLPVNIKAQKNSVKMRKIAPEMAQLNEKLNDAKMTGNTLEVARSTHEYVQFMKMNNIGFGSMFVPMIQFPFVISTFIAIRKMCNLPVESMQTGGALWFTDLTLADPYYILPVVATASILAIVHRGVDTGMSSANMSPTMRAVIYGVSAISFPFFLFMPSGVMAYVCTTNFISLFLSYFLSIDGIKKMFGIPILTEMDKLKIKESQKRSKNFIAGFKESMQNQKIIAEVRERENLREKQFSQAGTRVPIKTFKENPKANKKDHF</sequence>
<evidence type="ECO:0000256" key="9">
    <source>
        <dbReference type="ARBA" id="ARBA00022840"/>
    </source>
</evidence>
<accession>A0A813PIN3</accession>
<dbReference type="SUPFAM" id="SSF50978">
    <property type="entry name" value="WD40 repeat-like"/>
    <property type="match status" value="1"/>
</dbReference>
<keyword evidence="8" id="KW-0418">Kinase</keyword>
<comment type="similarity">
    <text evidence="10">Belongs to the OXA1/ALB3/YidC family.</text>
</comment>
<dbReference type="InterPro" id="IPR008271">
    <property type="entry name" value="Ser/Thr_kinase_AS"/>
</dbReference>
<keyword evidence="5" id="KW-0808">Transferase</keyword>
<dbReference type="Pfam" id="PF00069">
    <property type="entry name" value="Pkinase"/>
    <property type="match status" value="1"/>
</dbReference>
<evidence type="ECO:0000256" key="4">
    <source>
        <dbReference type="ARBA" id="ARBA00022574"/>
    </source>
</evidence>
<dbReference type="OrthoDB" id="242910at2759"/>
<dbReference type="EC" id="2.7.11.1" evidence="2"/>
<dbReference type="InterPro" id="IPR001680">
    <property type="entry name" value="WD40_rpt"/>
</dbReference>
<dbReference type="InterPro" id="IPR036322">
    <property type="entry name" value="WD40_repeat_dom_sf"/>
</dbReference>
<dbReference type="GO" id="GO:0045324">
    <property type="term" value="P:late endosome to vacuole transport"/>
    <property type="evidence" value="ECO:0007669"/>
    <property type="project" value="InterPro"/>
</dbReference>
<dbReference type="GO" id="GO:0071561">
    <property type="term" value="C:nucleus-vacuole junction"/>
    <property type="evidence" value="ECO:0007669"/>
    <property type="project" value="TreeGrafter"/>
</dbReference>
<dbReference type="GO" id="GO:0005776">
    <property type="term" value="C:autophagosome"/>
    <property type="evidence" value="ECO:0007669"/>
    <property type="project" value="UniProtKB-SubCell"/>
</dbReference>
<dbReference type="InterPro" id="IPR028055">
    <property type="entry name" value="YidC/Oxa/ALB_C"/>
</dbReference>
<dbReference type="SUPFAM" id="SSF48371">
    <property type="entry name" value="ARM repeat"/>
    <property type="match status" value="1"/>
</dbReference>
<dbReference type="Gene3D" id="1.25.10.10">
    <property type="entry name" value="Leucine-rich Repeat Variant"/>
    <property type="match status" value="1"/>
</dbReference>
<evidence type="ECO:0000256" key="12">
    <source>
        <dbReference type="SAM" id="Phobius"/>
    </source>
</evidence>
<keyword evidence="9" id="KW-0067">ATP-binding</keyword>
<dbReference type="InterPro" id="IPR015943">
    <property type="entry name" value="WD40/YVTN_repeat-like_dom_sf"/>
</dbReference>
<dbReference type="GO" id="GO:0005524">
    <property type="term" value="F:ATP binding"/>
    <property type="evidence" value="ECO:0007669"/>
    <property type="project" value="UniProtKB-KW"/>
</dbReference>
<evidence type="ECO:0000313" key="14">
    <source>
        <dbReference type="EMBL" id="CAF0755815.1"/>
    </source>
</evidence>
<keyword evidence="3" id="KW-0723">Serine/threonine-protein kinase</keyword>
<feature type="transmembrane region" description="Helical" evidence="12">
    <location>
        <begin position="1846"/>
        <end position="1864"/>
    </location>
</feature>
<dbReference type="GO" id="GO:0006623">
    <property type="term" value="P:protein targeting to vacuole"/>
    <property type="evidence" value="ECO:0007669"/>
    <property type="project" value="TreeGrafter"/>
</dbReference>
<keyword evidence="10 12" id="KW-0812">Transmembrane</keyword>
<dbReference type="PANTHER" id="PTHR17583:SF0">
    <property type="entry name" value="PHOSPHOINOSITIDE 3-KINASE REGULATORY SUBUNIT 4"/>
    <property type="match status" value="1"/>
</dbReference>
<feature type="transmembrane region" description="Helical" evidence="12">
    <location>
        <begin position="1671"/>
        <end position="1691"/>
    </location>
</feature>
<dbReference type="InterPro" id="IPR055231">
    <property type="entry name" value="2AA_helical"/>
</dbReference>
<feature type="region of interest" description="Disordered" evidence="11">
    <location>
        <begin position="65"/>
        <end position="89"/>
    </location>
</feature>
<comment type="caution">
    <text evidence="14">The sequence shown here is derived from an EMBL/GenBank/DDBJ whole genome shotgun (WGS) entry which is preliminary data.</text>
</comment>
<feature type="compositionally biased region" description="Polar residues" evidence="11">
    <location>
        <begin position="65"/>
        <end position="81"/>
    </location>
</feature>
<dbReference type="GO" id="GO:0034272">
    <property type="term" value="C:phosphatidylinositol 3-kinase complex, class III, type II"/>
    <property type="evidence" value="ECO:0007669"/>
    <property type="project" value="TreeGrafter"/>
</dbReference>
<organism evidence="14 15">
    <name type="scientific">Brachionus calyciflorus</name>
    <dbReference type="NCBI Taxonomy" id="104777"/>
    <lineage>
        <taxon>Eukaryota</taxon>
        <taxon>Metazoa</taxon>
        <taxon>Spiralia</taxon>
        <taxon>Gnathifera</taxon>
        <taxon>Rotifera</taxon>
        <taxon>Eurotatoria</taxon>
        <taxon>Monogononta</taxon>
        <taxon>Pseudotrocha</taxon>
        <taxon>Ploima</taxon>
        <taxon>Brachionidae</taxon>
        <taxon>Brachionus</taxon>
    </lineage>
</organism>
<feature type="region of interest" description="Disordered" evidence="11">
    <location>
        <begin position="265"/>
        <end position="285"/>
    </location>
</feature>
<feature type="compositionally biased region" description="Polar residues" evidence="11">
    <location>
        <begin position="268"/>
        <end position="278"/>
    </location>
</feature>
<dbReference type="PROSITE" id="PS50011">
    <property type="entry name" value="PROTEIN_KINASE_DOM"/>
    <property type="match status" value="1"/>
</dbReference>
<evidence type="ECO:0000256" key="11">
    <source>
        <dbReference type="SAM" id="MobiDB-lite"/>
    </source>
</evidence>
<dbReference type="InterPro" id="IPR000719">
    <property type="entry name" value="Prot_kinase_dom"/>
</dbReference>
<gene>
    <name evidence="14" type="ORF">OXX778_LOCUS4166</name>
</gene>
<dbReference type="Pfam" id="PF02096">
    <property type="entry name" value="60KD_IMP"/>
    <property type="match status" value="1"/>
</dbReference>
<evidence type="ECO:0000259" key="13">
    <source>
        <dbReference type="PROSITE" id="PS50011"/>
    </source>
</evidence>
<dbReference type="SMART" id="SM00320">
    <property type="entry name" value="WD40"/>
    <property type="match status" value="4"/>
</dbReference>
<dbReference type="Gene3D" id="1.10.510.10">
    <property type="entry name" value="Transferase(Phosphotransferase) domain 1"/>
    <property type="match status" value="1"/>
</dbReference>
<keyword evidence="7" id="KW-0547">Nucleotide-binding</keyword>